<proteinExistence type="predicted"/>
<comment type="caution">
    <text evidence="2">The sequence shown here is derived from an EMBL/GenBank/DDBJ whole genome shotgun (WGS) entry which is preliminary data.</text>
</comment>
<gene>
    <name evidence="2" type="ORF">ACFOEX_11530</name>
</gene>
<feature type="domain" description="SsuA/THI5-like" evidence="1">
    <location>
        <begin position="63"/>
        <end position="274"/>
    </location>
</feature>
<evidence type="ECO:0000313" key="3">
    <source>
        <dbReference type="Proteomes" id="UP001595536"/>
    </source>
</evidence>
<protein>
    <submittedName>
        <fullName evidence="2">ABC transporter substrate-binding protein</fullName>
    </submittedName>
</protein>
<keyword evidence="3" id="KW-1185">Reference proteome</keyword>
<evidence type="ECO:0000313" key="2">
    <source>
        <dbReference type="EMBL" id="MFC3266976.1"/>
    </source>
</evidence>
<organism evidence="2 3">
    <name type="scientific">Camelimonas abortus</name>
    <dbReference type="NCBI Taxonomy" id="1017184"/>
    <lineage>
        <taxon>Bacteria</taxon>
        <taxon>Pseudomonadati</taxon>
        <taxon>Pseudomonadota</taxon>
        <taxon>Alphaproteobacteria</taxon>
        <taxon>Hyphomicrobiales</taxon>
        <taxon>Chelatococcaceae</taxon>
        <taxon>Camelimonas</taxon>
    </lineage>
</organism>
<dbReference type="RefSeq" id="WP_376830580.1">
    <property type="nucleotide sequence ID" value="NZ_JBHLWR010000006.1"/>
</dbReference>
<dbReference type="InterPro" id="IPR006311">
    <property type="entry name" value="TAT_signal"/>
</dbReference>
<name>A0ABV7LGJ2_9HYPH</name>
<reference evidence="3" key="1">
    <citation type="journal article" date="2019" name="Int. J. Syst. Evol. Microbiol.">
        <title>The Global Catalogue of Microorganisms (GCM) 10K type strain sequencing project: providing services to taxonomists for standard genome sequencing and annotation.</title>
        <authorList>
            <consortium name="The Broad Institute Genomics Platform"/>
            <consortium name="The Broad Institute Genome Sequencing Center for Infectious Disease"/>
            <person name="Wu L."/>
            <person name="Ma J."/>
        </authorList>
    </citation>
    <scope>NUCLEOTIDE SEQUENCE [LARGE SCALE GENOMIC DNA]</scope>
    <source>
        <strain evidence="3">CCM 7941</strain>
    </source>
</reference>
<dbReference type="EMBL" id="JBHRUV010000069">
    <property type="protein sequence ID" value="MFC3266976.1"/>
    <property type="molecule type" value="Genomic_DNA"/>
</dbReference>
<dbReference type="Gene3D" id="3.40.190.10">
    <property type="entry name" value="Periplasmic binding protein-like II"/>
    <property type="match status" value="2"/>
</dbReference>
<dbReference type="PROSITE" id="PS51318">
    <property type="entry name" value="TAT"/>
    <property type="match status" value="1"/>
</dbReference>
<dbReference type="Proteomes" id="UP001595536">
    <property type="component" value="Unassembled WGS sequence"/>
</dbReference>
<evidence type="ECO:0000259" key="1">
    <source>
        <dbReference type="Pfam" id="PF09084"/>
    </source>
</evidence>
<dbReference type="SUPFAM" id="SSF53850">
    <property type="entry name" value="Periplasmic binding protein-like II"/>
    <property type="match status" value="1"/>
</dbReference>
<accession>A0ABV7LGJ2</accession>
<dbReference type="Pfam" id="PF09084">
    <property type="entry name" value="NMT1"/>
    <property type="match status" value="1"/>
</dbReference>
<sequence>MTEQKKAGALSSLAGVSVSRRRFLAGAGAAAGALASAGLAAPAIAQSRPKAKIGYWPIAGGLAFFAAVERGYFADAGVDVEPVRFAGPNQVVEAIISGRIDGSATGTASTALALGDAQDPGSIRLFCMNFANAEHVLDHVIAPRDSAVTSISEFAGKRFACGPGVNNVTLARAILEKAGIPNPKVTELPGTQILPAMAAGQIDGAYVLEPTAVIGRNKGISKIVETAVVSKYVLGDPMAPWLGGAASLSGAFVKENPAAARAVVAGYARGVDHVREAGLDANQYLKGYTAIEEDLQRDVPVSGYRMTSEMSEADWAAMQKLFDLFYERKVVPQKLNAAGMALKL</sequence>
<dbReference type="PANTHER" id="PTHR30024">
    <property type="entry name" value="ALIPHATIC SULFONATES-BINDING PROTEIN-RELATED"/>
    <property type="match status" value="1"/>
</dbReference>
<dbReference type="InterPro" id="IPR015168">
    <property type="entry name" value="SsuA/THI5"/>
</dbReference>